<gene>
    <name evidence="5" type="ORF">HAX54_027963</name>
</gene>
<evidence type="ECO:0000259" key="4">
    <source>
        <dbReference type="PROSITE" id="PS50011"/>
    </source>
</evidence>
<evidence type="ECO:0000313" key="6">
    <source>
        <dbReference type="Proteomes" id="UP000823775"/>
    </source>
</evidence>
<protein>
    <recommendedName>
        <fullName evidence="4">Protein kinase domain-containing protein</fullName>
    </recommendedName>
</protein>
<keyword evidence="2" id="KW-1003">Cell membrane</keyword>
<evidence type="ECO:0000256" key="3">
    <source>
        <dbReference type="SAM" id="MobiDB-lite"/>
    </source>
</evidence>
<feature type="region of interest" description="Disordered" evidence="3">
    <location>
        <begin position="406"/>
        <end position="470"/>
    </location>
</feature>
<reference evidence="5 6" key="1">
    <citation type="journal article" date="2021" name="BMC Genomics">
        <title>Datura genome reveals duplications of psychoactive alkaloid biosynthetic genes and high mutation rate following tissue culture.</title>
        <authorList>
            <person name="Rajewski A."/>
            <person name="Carter-House D."/>
            <person name="Stajich J."/>
            <person name="Litt A."/>
        </authorList>
    </citation>
    <scope>NUCLEOTIDE SEQUENCE [LARGE SCALE GENOMIC DNA]</scope>
    <source>
        <strain evidence="5">AR-01</strain>
    </source>
</reference>
<dbReference type="InterPro" id="IPR000719">
    <property type="entry name" value="Prot_kinase_dom"/>
</dbReference>
<dbReference type="SUPFAM" id="SSF56112">
    <property type="entry name" value="Protein kinase-like (PK-like)"/>
    <property type="match status" value="1"/>
</dbReference>
<dbReference type="InterPro" id="IPR050823">
    <property type="entry name" value="Plant_Ser_Thr_Prot_Kinase"/>
</dbReference>
<dbReference type="Gene3D" id="3.30.200.20">
    <property type="entry name" value="Phosphorylase Kinase, domain 1"/>
    <property type="match status" value="1"/>
</dbReference>
<comment type="subcellular location">
    <subcellularLocation>
        <location evidence="1">Cell membrane</location>
    </subcellularLocation>
</comment>
<feature type="compositionally biased region" description="Basic and acidic residues" evidence="3">
    <location>
        <begin position="406"/>
        <end position="429"/>
    </location>
</feature>
<dbReference type="CDD" id="cd14066">
    <property type="entry name" value="STKc_IRAK"/>
    <property type="match status" value="1"/>
</dbReference>
<keyword evidence="6" id="KW-1185">Reference proteome</keyword>
<dbReference type="Gene3D" id="1.10.510.10">
    <property type="entry name" value="Transferase(Phosphotransferase) domain 1"/>
    <property type="match status" value="1"/>
</dbReference>
<dbReference type="PROSITE" id="PS50011">
    <property type="entry name" value="PROTEIN_KINASE_DOM"/>
    <property type="match status" value="1"/>
</dbReference>
<comment type="caution">
    <text evidence="5">The sequence shown here is derived from an EMBL/GenBank/DDBJ whole genome shotgun (WGS) entry which is preliminary data.</text>
</comment>
<keyword evidence="2" id="KW-0472">Membrane</keyword>
<dbReference type="Pfam" id="PF07714">
    <property type="entry name" value="PK_Tyr_Ser-Thr"/>
    <property type="match status" value="1"/>
</dbReference>
<proteinExistence type="predicted"/>
<dbReference type="InterPro" id="IPR001245">
    <property type="entry name" value="Ser-Thr/Tyr_kinase_cat_dom"/>
</dbReference>
<dbReference type="PANTHER" id="PTHR45621">
    <property type="entry name" value="OS01G0588500 PROTEIN-RELATED"/>
    <property type="match status" value="1"/>
</dbReference>
<sequence length="470" mass="52941">MVSCKVVWKSVLPNCFKVKIDTNVVPSEAKVIEVCKQINSDHHRLAFSDISTDSRSVFISLDDLSSNAVIGSNLHVFTLDELKLITSDFSSANFLGKGGFGPVHKGFIDDKIKPGLDAQPVAVKLLDLDGNQGHQEWLTEVVFLGQLRHPHLVKLIGYCWEDEQRLLVYEYMARGNLEDQLFSRYSSCLPWSTRIKIMVGAAKGLAFLHGEEKPVIYRDFKASNILLDSDYRAKLSDFGLAKDGPEGDNTHVSTRVMGTHGYAAPEYIMTGHLTSKSDVYSFGVVLLELITGLRAVDKKRPIKERILVDWARPMLRDSHKLDRIMDPRLEGQYSTQGAKRVAALAYQCLSHQPRSRPTMSNIVKTLEPVLDLKDIPIGPFVYVVPSSKGDKEMEIGALKTKVDDENKANIREKEEEKRNAGGEREDSNTRQRRVGHRHKHRLKTDDAAVYSDTHLYHKTSKARKNKQNSC</sequence>
<dbReference type="Proteomes" id="UP000823775">
    <property type="component" value="Unassembled WGS sequence"/>
</dbReference>
<dbReference type="InterPro" id="IPR008271">
    <property type="entry name" value="Ser/Thr_kinase_AS"/>
</dbReference>
<feature type="domain" description="Protein kinase" evidence="4">
    <location>
        <begin position="89"/>
        <end position="370"/>
    </location>
</feature>
<evidence type="ECO:0000256" key="2">
    <source>
        <dbReference type="ARBA" id="ARBA00022475"/>
    </source>
</evidence>
<name>A0ABS8V5Y7_DATST</name>
<feature type="compositionally biased region" description="Basic residues" evidence="3">
    <location>
        <begin position="430"/>
        <end position="442"/>
    </location>
</feature>
<dbReference type="EMBL" id="JACEIK010003417">
    <property type="protein sequence ID" value="MCD9641648.1"/>
    <property type="molecule type" value="Genomic_DNA"/>
</dbReference>
<accession>A0ABS8V5Y7</accession>
<dbReference type="InterPro" id="IPR011009">
    <property type="entry name" value="Kinase-like_dom_sf"/>
</dbReference>
<dbReference type="PROSITE" id="PS00108">
    <property type="entry name" value="PROTEIN_KINASE_ST"/>
    <property type="match status" value="1"/>
</dbReference>
<evidence type="ECO:0000313" key="5">
    <source>
        <dbReference type="EMBL" id="MCD9641648.1"/>
    </source>
</evidence>
<organism evidence="5 6">
    <name type="scientific">Datura stramonium</name>
    <name type="common">Jimsonweed</name>
    <name type="synonym">Common thornapple</name>
    <dbReference type="NCBI Taxonomy" id="4076"/>
    <lineage>
        <taxon>Eukaryota</taxon>
        <taxon>Viridiplantae</taxon>
        <taxon>Streptophyta</taxon>
        <taxon>Embryophyta</taxon>
        <taxon>Tracheophyta</taxon>
        <taxon>Spermatophyta</taxon>
        <taxon>Magnoliopsida</taxon>
        <taxon>eudicotyledons</taxon>
        <taxon>Gunneridae</taxon>
        <taxon>Pentapetalae</taxon>
        <taxon>asterids</taxon>
        <taxon>lamiids</taxon>
        <taxon>Solanales</taxon>
        <taxon>Solanaceae</taxon>
        <taxon>Solanoideae</taxon>
        <taxon>Datureae</taxon>
        <taxon>Datura</taxon>
    </lineage>
</organism>
<evidence type="ECO:0000256" key="1">
    <source>
        <dbReference type="ARBA" id="ARBA00004236"/>
    </source>
</evidence>
<feature type="compositionally biased region" description="Basic residues" evidence="3">
    <location>
        <begin position="456"/>
        <end position="470"/>
    </location>
</feature>